<keyword evidence="3" id="KW-1185">Reference proteome</keyword>
<dbReference type="Proteomes" id="UP000032668">
    <property type="component" value="Unassembled WGS sequence"/>
</dbReference>
<evidence type="ECO:0008006" key="4">
    <source>
        <dbReference type="Google" id="ProtNLM"/>
    </source>
</evidence>
<feature type="signal peptide" evidence="1">
    <location>
        <begin position="1"/>
        <end position="34"/>
    </location>
</feature>
<dbReference type="STRING" id="1120923.SAMN02746095_00900"/>
<gene>
    <name evidence="2" type="ORF">Aam_034_028</name>
</gene>
<name>A0A0D6PGB3_9PROT</name>
<comment type="caution">
    <text evidence="2">The sequence shown here is derived from an EMBL/GenBank/DDBJ whole genome shotgun (WGS) entry which is preliminary data.</text>
</comment>
<accession>A0A0D6PGB3</accession>
<feature type="chain" id="PRO_5030005927" description="Transporter" evidence="1">
    <location>
        <begin position="35"/>
        <end position="274"/>
    </location>
</feature>
<sequence>MKFHERKRSARHLKMALALLAGSALTGIASPALAGSVTQPGETVGLATGAPLPQGVYLLDTTDYGQYGKETLGVTIPVIAWSTPVQLLGARLQLFGAFPLAEASTPTFHVQGWYNPWFAGQLAWNLGHGVGVSYLLGTYPKLHSPVANDATTINQRFAASYTANGYNLTANLILGNEVDNSSVDAQKVPNYLNLDLTATTSYGKWSFGPVGYYSTDTSTPYSGYHKQSQFAMGGLVGYNFGPVILQSYLTHDVTQTNYPGNDTRFWFRILVPVS</sequence>
<protein>
    <recommendedName>
        <fullName evidence="4">Transporter</fullName>
    </recommendedName>
</protein>
<keyword evidence="1" id="KW-0732">Signal</keyword>
<dbReference type="OrthoDB" id="7343674at2"/>
<evidence type="ECO:0000256" key="1">
    <source>
        <dbReference type="SAM" id="SignalP"/>
    </source>
</evidence>
<reference evidence="2 3" key="1">
    <citation type="submission" date="2012-11" db="EMBL/GenBank/DDBJ databases">
        <title>Whole genome sequence of Acidocella aminolytica 101 = DSM 11237.</title>
        <authorList>
            <person name="Azuma Y."/>
            <person name="Higashiura N."/>
            <person name="Hirakawa H."/>
            <person name="Matsushita K."/>
        </authorList>
    </citation>
    <scope>NUCLEOTIDE SEQUENCE [LARGE SCALE GENOMIC DNA]</scope>
    <source>
        <strain evidence="3">101 / DSM 11237</strain>
    </source>
</reference>
<organism evidence="2 3">
    <name type="scientific">Acidocella aminolytica 101 = DSM 11237</name>
    <dbReference type="NCBI Taxonomy" id="1120923"/>
    <lineage>
        <taxon>Bacteria</taxon>
        <taxon>Pseudomonadati</taxon>
        <taxon>Pseudomonadota</taxon>
        <taxon>Alphaproteobacteria</taxon>
        <taxon>Acetobacterales</taxon>
        <taxon>Acidocellaceae</taxon>
        <taxon>Acidocella</taxon>
    </lineage>
</organism>
<dbReference type="EMBL" id="BANC01000034">
    <property type="protein sequence ID" value="GAN79884.1"/>
    <property type="molecule type" value="Genomic_DNA"/>
</dbReference>
<evidence type="ECO:0000313" key="3">
    <source>
        <dbReference type="Proteomes" id="UP000032668"/>
    </source>
</evidence>
<dbReference type="RefSeq" id="WP_048878412.1">
    <property type="nucleotide sequence ID" value="NZ_BANC01000034.1"/>
</dbReference>
<dbReference type="AlphaFoldDB" id="A0A0D6PGB3"/>
<evidence type="ECO:0000313" key="2">
    <source>
        <dbReference type="EMBL" id="GAN79884.1"/>
    </source>
</evidence>
<proteinExistence type="predicted"/>